<feature type="transmembrane region" description="Helical" evidence="1">
    <location>
        <begin position="12"/>
        <end position="34"/>
    </location>
</feature>
<dbReference type="InterPro" id="IPR021218">
    <property type="entry name" value="DUF2784"/>
</dbReference>
<comment type="caution">
    <text evidence="2">The sequence shown here is derived from an EMBL/GenBank/DDBJ whole genome shotgun (WGS) entry which is preliminary data.</text>
</comment>
<dbReference type="EMBL" id="APND01000001">
    <property type="protein sequence ID" value="MES1928064.1"/>
    <property type="molecule type" value="Genomic_DNA"/>
</dbReference>
<evidence type="ECO:0000256" key="1">
    <source>
        <dbReference type="SAM" id="Phobius"/>
    </source>
</evidence>
<dbReference type="Proteomes" id="UP001460888">
    <property type="component" value="Unassembled WGS sequence"/>
</dbReference>
<proteinExistence type="predicted"/>
<sequence length="123" mass="13533">MIHALAADAVLVVHLCFILWVALGAVAVAWRAWIAALHLPALCWGVYVSLAGRICPLTPLEQQLRRAAGEQGYNGSFIDHYLVPLIYPEALTRSGQVALGVLVIGFNLAIYAIVLYRRRRRVA</sequence>
<name>A0ABV2AWP4_9GAMM</name>
<evidence type="ECO:0000313" key="3">
    <source>
        <dbReference type="Proteomes" id="UP001460888"/>
    </source>
</evidence>
<evidence type="ECO:0008006" key="4">
    <source>
        <dbReference type="Google" id="ProtNLM"/>
    </source>
</evidence>
<accession>A0ABV2AWP4</accession>
<keyword evidence="1" id="KW-0812">Transmembrane</keyword>
<evidence type="ECO:0000313" key="2">
    <source>
        <dbReference type="EMBL" id="MES1928064.1"/>
    </source>
</evidence>
<dbReference type="RefSeq" id="WP_353108909.1">
    <property type="nucleotide sequence ID" value="NZ_APND01000001.1"/>
</dbReference>
<feature type="transmembrane region" description="Helical" evidence="1">
    <location>
        <begin position="97"/>
        <end position="116"/>
    </location>
</feature>
<organism evidence="2 3">
    <name type="scientific">Salinisphaera dokdonensis CL-ES53</name>
    <dbReference type="NCBI Taxonomy" id="1304272"/>
    <lineage>
        <taxon>Bacteria</taxon>
        <taxon>Pseudomonadati</taxon>
        <taxon>Pseudomonadota</taxon>
        <taxon>Gammaproteobacteria</taxon>
        <taxon>Salinisphaerales</taxon>
        <taxon>Salinisphaeraceae</taxon>
        <taxon>Salinisphaera</taxon>
    </lineage>
</organism>
<gene>
    <name evidence="2" type="ORF">SADO_02375</name>
</gene>
<keyword evidence="1" id="KW-0472">Membrane</keyword>
<protein>
    <recommendedName>
        <fullName evidence="4">DUF2784 domain-containing protein</fullName>
    </recommendedName>
</protein>
<reference evidence="2 3" key="1">
    <citation type="submission" date="2013-03" db="EMBL/GenBank/DDBJ databases">
        <title>Salinisphaera dokdonensis CL-ES53 Genome Sequencing.</title>
        <authorList>
            <person name="Li C."/>
            <person name="Lai Q."/>
            <person name="Shao Z."/>
        </authorList>
    </citation>
    <scope>NUCLEOTIDE SEQUENCE [LARGE SCALE GENOMIC DNA]</scope>
    <source>
        <strain evidence="2 3">CL-ES53</strain>
    </source>
</reference>
<keyword evidence="1" id="KW-1133">Transmembrane helix</keyword>
<keyword evidence="3" id="KW-1185">Reference proteome</keyword>
<dbReference type="Pfam" id="PF10861">
    <property type="entry name" value="DUF2784"/>
    <property type="match status" value="1"/>
</dbReference>